<dbReference type="Gene3D" id="3.40.50.300">
    <property type="entry name" value="P-loop containing nucleotide triphosphate hydrolases"/>
    <property type="match status" value="1"/>
</dbReference>
<dbReference type="EMBL" id="JAAMPJ010000003">
    <property type="protein sequence ID" value="NGY60151.1"/>
    <property type="molecule type" value="Genomic_DNA"/>
</dbReference>
<dbReference type="InterPro" id="IPR003959">
    <property type="entry name" value="ATPase_AAA_core"/>
</dbReference>
<evidence type="ECO:0000313" key="3">
    <source>
        <dbReference type="EMBL" id="NGY60151.1"/>
    </source>
</evidence>
<feature type="domain" description="ATPase AAA-type core" evidence="1">
    <location>
        <begin position="360"/>
        <end position="474"/>
    </location>
</feature>
<protein>
    <recommendedName>
        <fullName evidence="5">AAA+ ATPase domain-containing protein</fullName>
    </recommendedName>
</protein>
<dbReference type="SUPFAM" id="SSF52540">
    <property type="entry name" value="P-loop containing nucleoside triphosphate hydrolases"/>
    <property type="match status" value="1"/>
</dbReference>
<dbReference type="GO" id="GO:0016887">
    <property type="term" value="F:ATP hydrolysis activity"/>
    <property type="evidence" value="ECO:0007669"/>
    <property type="project" value="InterPro"/>
</dbReference>
<sequence length="1167" mass="128374">MSRPALFSYEGALRVLGKYDRPWLDKADTFLGVSILVGGAIEPDVLSLVDPKNEATASLRKILDGITDKLTGLSGRYRHELIAAAHTIIAVTAVFDAFREEIGEDFGKLKITDREKFRILFATPPQGKKEVSALPSLTAMAVPAPNSTRGFYENLDGLRSQFLSRAIVDVRRFLGKLVDKTARLHTVEFSNAVMVKASNAYVHHYIGIASAIPEFQIWALLGEHAATRAMIEESDAKLTQTLASARTESLELFAQLMALISPGKASLGQTHRKRLRNVAEAVLTRPIIGSNIDPSSVEAVFPTVEDGFIAPAYRLAVYDDKTFASSTDWWTAHTETEVRDNLDTFLAAHLAGPESTTCPLLMLGNPGAGKSLLMEVLAARLPADLFTVVTVQLRKVRAEDRLQDQIESTLRRVLGKSIDWQDFADMCEDTLPVVLLDGFDELIQASGVHQSNYLHQIQEFQRHQTDLGRPVAVLVTSRLLVADRARIPLGVPILKLEEFDDHRIARWLNVWNTANLTTPGFRPISVEVLDQHLELARQPLLLLMLAIYAADPSQAPLNDPSLSNAELYRRLIDLFVVRQVSQKSPEPLAPDIIKDLTVKNSWRLGIAAFAMFNRGHQYVTAAELNQDLAIFAPSRNPRPLTTFDTPIDDADRTVENFFFIHSPTLNDGATPALRTYEFLHATFGEYLIAQVTMKLLVQMAATRKVLSANPFGEVVASDDLGLFALTSHQAFVKRRPIIQFAGGLFSALEASEQAGVLDTLDELIRVFHDRALTDSHSAYQPARATVITRIANYSANLVTLRVLLNPEQGTPLEGPLTQDDATPLATWRSTVHLWKSGLDPEGWGELIDAITLTSDGADVIPQYDDGDSPSVKEARLLGDPLTQGLLRAGAPFVGADMTSDPREQMFVAQLSNWLGTASGSGGTSRAIPYDIASLSEILTILGPDDPLNDEAKVALTAALSREARRLPRRILEQGLELLLPRTADEWGPSPMASFELVSIVCAHPDLVGRKPVLTDLLPEFFDRDPLSAMSSLALVWATLNSGDARIDDAFRTYATRLEEAAAPFVNQLHPVYLPADTFEYLTEPRSTEATIDQHLLGTLELVVGTSADQVDPQVILMLIERFRPHTGEAELASFAATYLEGRTLENTPENEEALSFLQQVAQEQDLG</sequence>
<evidence type="ECO:0000313" key="4">
    <source>
        <dbReference type="Proteomes" id="UP000481360"/>
    </source>
</evidence>
<evidence type="ECO:0000259" key="1">
    <source>
        <dbReference type="Pfam" id="PF00004"/>
    </source>
</evidence>
<accession>A0A7C9RPG0</accession>
<name>A0A7C9RPG0_9PSEU</name>
<reference evidence="3 4" key="1">
    <citation type="submission" date="2020-03" db="EMBL/GenBank/DDBJ databases">
        <title>Isolation and identification of active actinomycetes.</title>
        <authorList>
            <person name="Sun X."/>
        </authorList>
    </citation>
    <scope>NUCLEOTIDE SEQUENCE [LARGE SCALE GENOMIC DNA]</scope>
    <source>
        <strain evidence="3 4">NEAU-D13</strain>
    </source>
</reference>
<evidence type="ECO:0008006" key="5">
    <source>
        <dbReference type="Google" id="ProtNLM"/>
    </source>
</evidence>
<proteinExistence type="predicted"/>
<dbReference type="Proteomes" id="UP000481360">
    <property type="component" value="Unassembled WGS sequence"/>
</dbReference>
<feature type="domain" description="NACHT N-terminal Helical" evidence="2">
    <location>
        <begin position="7"/>
        <end position="223"/>
    </location>
</feature>
<comment type="caution">
    <text evidence="3">The sequence shown here is derived from an EMBL/GenBank/DDBJ whole genome shotgun (WGS) entry which is preliminary data.</text>
</comment>
<dbReference type="InterPro" id="IPR027417">
    <property type="entry name" value="P-loop_NTPase"/>
</dbReference>
<dbReference type="RefSeq" id="WP_166046141.1">
    <property type="nucleotide sequence ID" value="NZ_JAAMPJ010000003.1"/>
</dbReference>
<gene>
    <name evidence="3" type="ORF">G7043_14575</name>
</gene>
<dbReference type="Pfam" id="PF00004">
    <property type="entry name" value="AAA"/>
    <property type="match status" value="1"/>
</dbReference>
<organism evidence="3 4">
    <name type="scientific">Lentzea alba</name>
    <dbReference type="NCBI Taxonomy" id="2714351"/>
    <lineage>
        <taxon>Bacteria</taxon>
        <taxon>Bacillati</taxon>
        <taxon>Actinomycetota</taxon>
        <taxon>Actinomycetes</taxon>
        <taxon>Pseudonocardiales</taxon>
        <taxon>Pseudonocardiaceae</taxon>
        <taxon>Lentzea</taxon>
    </lineage>
</organism>
<dbReference type="Pfam" id="PF22738">
    <property type="entry name" value="NNH7"/>
    <property type="match status" value="1"/>
</dbReference>
<evidence type="ECO:0000259" key="2">
    <source>
        <dbReference type="Pfam" id="PF22738"/>
    </source>
</evidence>
<dbReference type="InterPro" id="IPR054567">
    <property type="entry name" value="NNH7"/>
</dbReference>
<keyword evidence="4" id="KW-1185">Reference proteome</keyword>
<dbReference type="AlphaFoldDB" id="A0A7C9RPG0"/>
<dbReference type="GO" id="GO:0005524">
    <property type="term" value="F:ATP binding"/>
    <property type="evidence" value="ECO:0007669"/>
    <property type="project" value="InterPro"/>
</dbReference>